<dbReference type="Pfam" id="PF17667">
    <property type="entry name" value="Pkinase_fungal"/>
    <property type="match status" value="1"/>
</dbReference>
<proteinExistence type="predicted"/>
<protein>
    <recommendedName>
        <fullName evidence="1">Fungal-type protein kinase domain-containing protein</fullName>
    </recommendedName>
</protein>
<reference evidence="2" key="2">
    <citation type="submission" date="2014-03" db="EMBL/GenBank/DDBJ databases">
        <title>The Genome Annotation of Fusarium oxysporum PHW808.</title>
        <authorList>
            <consortium name="The Broad Institute Genomics Platform"/>
            <person name="Ma L.-J."/>
            <person name="Corby-Kistler H."/>
            <person name="Broz K."/>
            <person name="Gale L.R."/>
            <person name="Jonkers W."/>
            <person name="O'Donnell K."/>
            <person name="Ploetz R."/>
            <person name="Steinberg C."/>
            <person name="Schwartz D.C."/>
            <person name="VanEtten H."/>
            <person name="Zhou S."/>
            <person name="Young S.K."/>
            <person name="Zeng Q."/>
            <person name="Gargeya S."/>
            <person name="Fitzgerald M."/>
            <person name="Abouelleil A."/>
            <person name="Alvarado L."/>
            <person name="Chapman S.B."/>
            <person name="Gainer-Dewar J."/>
            <person name="Goldberg J."/>
            <person name="Griggs A."/>
            <person name="Gujja S."/>
            <person name="Hansen M."/>
            <person name="Howarth C."/>
            <person name="Imamovic A."/>
            <person name="Ireland A."/>
            <person name="Larimer J."/>
            <person name="McCowan C."/>
            <person name="Murphy C."/>
            <person name="Pearson M."/>
            <person name="Poon T.W."/>
            <person name="Priest M."/>
            <person name="Roberts A."/>
            <person name="Saif S."/>
            <person name="Shea T."/>
            <person name="Sykes S."/>
            <person name="Wortman J."/>
            <person name="Nusbaum C."/>
            <person name="Birren B."/>
        </authorList>
    </citation>
    <scope>NUCLEOTIDE SEQUENCE</scope>
    <source>
        <strain evidence="2">54008</strain>
    </source>
</reference>
<dbReference type="Proteomes" id="UP000030676">
    <property type="component" value="Unassembled WGS sequence"/>
</dbReference>
<evidence type="ECO:0000313" key="2">
    <source>
        <dbReference type="EMBL" id="EXL65867.1"/>
    </source>
</evidence>
<dbReference type="PANTHER" id="PTHR38248">
    <property type="entry name" value="FUNK1 6"/>
    <property type="match status" value="1"/>
</dbReference>
<reference evidence="2" key="1">
    <citation type="submission" date="2011-11" db="EMBL/GenBank/DDBJ databases">
        <title>The Genome Sequence of Fusarium oxysporum PHW808.</title>
        <authorList>
            <consortium name="The Broad Institute Genome Sequencing Platform"/>
            <person name="Ma L.-J."/>
            <person name="Gale L.R."/>
            <person name="Schwartz D.C."/>
            <person name="Zhou S."/>
            <person name="Corby-Kistler H."/>
            <person name="Young S.K."/>
            <person name="Zeng Q."/>
            <person name="Gargeya S."/>
            <person name="Fitzgerald M."/>
            <person name="Haas B."/>
            <person name="Abouelleil A."/>
            <person name="Alvarado L."/>
            <person name="Arachchi H.M."/>
            <person name="Berlin A."/>
            <person name="Brown A."/>
            <person name="Chapman S.B."/>
            <person name="Chen Z."/>
            <person name="Dunbar C."/>
            <person name="Freedman E."/>
            <person name="Gearin G."/>
            <person name="Goldberg J."/>
            <person name="Griggs A."/>
            <person name="Gujja S."/>
            <person name="Heiman D."/>
            <person name="Howarth C."/>
            <person name="Larson L."/>
            <person name="Lui A."/>
            <person name="MacDonald P.J.P."/>
            <person name="Montmayeur A."/>
            <person name="Murphy C."/>
            <person name="Neiman D."/>
            <person name="Pearson M."/>
            <person name="Priest M."/>
            <person name="Roberts A."/>
            <person name="Saif S."/>
            <person name="Shea T."/>
            <person name="Shenoy N."/>
            <person name="Sisk P."/>
            <person name="Stolte C."/>
            <person name="Sykes S."/>
            <person name="Wortman J."/>
            <person name="Nusbaum C."/>
            <person name="Birren B."/>
        </authorList>
    </citation>
    <scope>NUCLEOTIDE SEQUENCE [LARGE SCALE GENOMIC DNA]</scope>
    <source>
        <strain evidence="2">54008</strain>
    </source>
</reference>
<feature type="domain" description="Fungal-type protein kinase" evidence="1">
    <location>
        <begin position="2"/>
        <end position="69"/>
    </location>
</feature>
<dbReference type="HOGENOM" id="CLU_2776037_0_0_1"/>
<organism evidence="2">
    <name type="scientific">Fusarium oxysporum f. sp. conglutinans race 2 54008</name>
    <dbReference type="NCBI Taxonomy" id="1089457"/>
    <lineage>
        <taxon>Eukaryota</taxon>
        <taxon>Fungi</taxon>
        <taxon>Dikarya</taxon>
        <taxon>Ascomycota</taxon>
        <taxon>Pezizomycotina</taxon>
        <taxon>Sordariomycetes</taxon>
        <taxon>Hypocreomycetidae</taxon>
        <taxon>Hypocreales</taxon>
        <taxon>Nectriaceae</taxon>
        <taxon>Fusarium</taxon>
        <taxon>Fusarium oxysporum species complex</taxon>
    </lineage>
</organism>
<evidence type="ECO:0000259" key="1">
    <source>
        <dbReference type="Pfam" id="PF17667"/>
    </source>
</evidence>
<dbReference type="InterPro" id="IPR040976">
    <property type="entry name" value="Pkinase_fungal"/>
</dbReference>
<accession>X0GQJ4</accession>
<gene>
    <name evidence="2" type="ORF">FOPG_17933</name>
</gene>
<dbReference type="EMBL" id="KK033538">
    <property type="protein sequence ID" value="EXL65867.1"/>
    <property type="molecule type" value="Genomic_DNA"/>
</dbReference>
<dbReference type="OrthoDB" id="4868916at2759"/>
<dbReference type="PANTHER" id="PTHR38248:SF2">
    <property type="entry name" value="FUNK1 11"/>
    <property type="match status" value="1"/>
</dbReference>
<dbReference type="AlphaFoldDB" id="X0GQJ4"/>
<sequence>MAWLDLGRYAREVLVAQNNRRFVLSFTICGSLMRVWAFDRLGGIASEQFDINKDERQFVSTILGFLWMN</sequence>
<name>X0GQJ4_FUSOX</name>